<reference evidence="2" key="2">
    <citation type="submission" date="2019-06" db="EMBL/GenBank/DDBJ databases">
        <title>AzeR, a transcriptional regulator that responds to azelaic acid in Pseudomonas nitroreducens.</title>
        <authorList>
            <person name="Bez C."/>
            <person name="Javvadi S.G."/>
            <person name="Bertani I."/>
            <person name="Devescovi G."/>
            <person name="Studholme D.J."/>
            <person name="Geller A."/>
            <person name="Levy A."/>
            <person name="Venturi V."/>
        </authorList>
    </citation>
    <scope>NUCLEOTIDE SEQUENCE [LARGE SCALE GENOMIC DNA]</scope>
    <source>
        <strain evidence="2">DSM 9128</strain>
    </source>
</reference>
<evidence type="ECO:0000313" key="2">
    <source>
        <dbReference type="Proteomes" id="UP000307510"/>
    </source>
</evidence>
<evidence type="ECO:0000313" key="1">
    <source>
        <dbReference type="EMBL" id="TLP68658.1"/>
    </source>
</evidence>
<sequence>MMPSSRFSFGWLAPLILAIGGCISVPTQKPVTQGIFEGAPAQSPEKRVVGGADKVAVVLISENTKANVEYLKERKSSKEDSAVLRAVGQGATLDAFAEALDPSFALNWMAKKLKTEFGTVKLVSSPTQLGASHYDYLVVLDAVFLTTTWGKDSATASFTTQFYDARQQHIADVSSYRDTPVRSGVSGPHGVDLFRANHQVRVAALEEWGTKLDSFIQQPGIQSAASGDTDACVEAALAVQNPALRQKAITACNP</sequence>
<gene>
    <name evidence="1" type="ORF">FEA48_29885</name>
</gene>
<reference evidence="1 2" key="1">
    <citation type="submission" date="2019-05" db="EMBL/GenBank/DDBJ databases">
        <authorList>
            <person name="Moore K."/>
            <person name="O'Neill P."/>
            <person name="Farbos A."/>
            <person name="Studholme D.J."/>
        </authorList>
    </citation>
    <scope>NUCLEOTIDE SEQUENCE [LARGE SCALE GENOMIC DNA]</scope>
    <source>
        <strain evidence="1 2">DSM 9128</strain>
    </source>
</reference>
<dbReference type="RefSeq" id="WP_138217030.1">
    <property type="nucleotide sequence ID" value="NZ_VASG01000012.1"/>
</dbReference>
<accession>A0A5R8ZQN2</accession>
<evidence type="ECO:0008006" key="3">
    <source>
        <dbReference type="Google" id="ProtNLM"/>
    </source>
</evidence>
<dbReference type="Proteomes" id="UP000307510">
    <property type="component" value="Unassembled WGS sequence"/>
</dbReference>
<organism evidence="1 2">
    <name type="scientific">Pseudomonas nitroreducens</name>
    <dbReference type="NCBI Taxonomy" id="46680"/>
    <lineage>
        <taxon>Bacteria</taxon>
        <taxon>Pseudomonadati</taxon>
        <taxon>Pseudomonadota</taxon>
        <taxon>Gammaproteobacteria</taxon>
        <taxon>Pseudomonadales</taxon>
        <taxon>Pseudomonadaceae</taxon>
        <taxon>Pseudomonas</taxon>
    </lineage>
</organism>
<comment type="caution">
    <text evidence="1">The sequence shown here is derived from an EMBL/GenBank/DDBJ whole genome shotgun (WGS) entry which is preliminary data.</text>
</comment>
<proteinExistence type="predicted"/>
<dbReference type="EMBL" id="VASG01000012">
    <property type="protein sequence ID" value="TLP68658.1"/>
    <property type="molecule type" value="Genomic_DNA"/>
</dbReference>
<dbReference type="PROSITE" id="PS51257">
    <property type="entry name" value="PROKAR_LIPOPROTEIN"/>
    <property type="match status" value="1"/>
</dbReference>
<dbReference type="AlphaFoldDB" id="A0A5R8ZQN2"/>
<protein>
    <recommendedName>
        <fullName evidence="3">Lipoprotein</fullName>
    </recommendedName>
</protein>
<name>A0A5R8ZQN2_PSENT</name>